<reference evidence="1 2" key="2">
    <citation type="journal article" date="2010" name="Stand. Genomic Sci.">
        <title>Complete genome sequence of Sebaldella termitidis type strain (NCTC 11300).</title>
        <authorList>
            <person name="Harmon-Smith M."/>
            <person name="Celia L."/>
            <person name="Chertkov O."/>
            <person name="Lapidus A."/>
            <person name="Copeland A."/>
            <person name="Glavina Del Rio T."/>
            <person name="Nolan M."/>
            <person name="Lucas S."/>
            <person name="Tice H."/>
            <person name="Cheng J.F."/>
            <person name="Han C."/>
            <person name="Detter J.C."/>
            <person name="Bruce D."/>
            <person name="Goodwin L."/>
            <person name="Pitluck S."/>
            <person name="Pati A."/>
            <person name="Liolios K."/>
            <person name="Ivanova N."/>
            <person name="Mavromatis K."/>
            <person name="Mikhailova N."/>
            <person name="Chen A."/>
            <person name="Palaniappan K."/>
            <person name="Land M."/>
            <person name="Hauser L."/>
            <person name="Chang Y.J."/>
            <person name="Jeffries C.D."/>
            <person name="Brettin T."/>
            <person name="Goker M."/>
            <person name="Beck B."/>
            <person name="Bristow J."/>
            <person name="Eisen J.A."/>
            <person name="Markowitz V."/>
            <person name="Hugenholtz P."/>
            <person name="Kyrpides N.C."/>
            <person name="Klenk H.P."/>
            <person name="Chen F."/>
        </authorList>
    </citation>
    <scope>NUCLEOTIDE SEQUENCE [LARGE SCALE GENOMIC DNA]</scope>
    <source>
        <strain evidence="2">ATCC 33386 / NCTC 11300</strain>
    </source>
</reference>
<organism evidence="1 2">
    <name type="scientific">Sebaldella termitidis (strain ATCC 33386 / NCTC 11300)</name>
    <dbReference type="NCBI Taxonomy" id="526218"/>
    <lineage>
        <taxon>Bacteria</taxon>
        <taxon>Fusobacteriati</taxon>
        <taxon>Fusobacteriota</taxon>
        <taxon>Fusobacteriia</taxon>
        <taxon>Fusobacteriales</taxon>
        <taxon>Leptotrichiaceae</taxon>
        <taxon>Sebaldella</taxon>
    </lineage>
</organism>
<dbReference type="AlphaFoldDB" id="D1AK19"/>
<dbReference type="RefSeq" id="WP_012861529.1">
    <property type="nucleotide sequence ID" value="NC_013517.1"/>
</dbReference>
<name>D1AK19_SEBTE</name>
<dbReference type="KEGG" id="str:Sterm_2081"/>
<dbReference type="STRING" id="526218.Sterm_2081"/>
<evidence type="ECO:0000313" key="2">
    <source>
        <dbReference type="Proteomes" id="UP000000845"/>
    </source>
</evidence>
<sequence length="355" mass="41240">MKKFLLIALFTGICTGVYSDSSLNDLNNLLKQSGSFGSTVETKNDIAPVTTGVTEKNTIKEKDFFSQSEKTYKDKTLSGLNDLFKKNSDFLIISQYIDENIKNLDPKNADEMLLMFENYYYSIPSDSDIFIEDEELMDKKFGKTVLEDGKKYNNDYTLLIKNYKDADNQDLSSYLKSLYDRNLNLTYSNGYFFFTVNYNKLLTYEKYLSDDMVNYLKYSDNEIRKPAVINSKIVISLDDLVNRILSAEHYIKLSDNKELNKEFAKMLVFHFENLMLGVGDTPVFNSDTNTLNDDFLKSYKYYISKNGVFKSDLQKYIDALDKNKYVKSPDTYGNQVKLVNKVISFYQLKRDETFQ</sequence>
<reference evidence="2" key="1">
    <citation type="submission" date="2009-09" db="EMBL/GenBank/DDBJ databases">
        <title>The complete chromosome of Sebaldella termitidis ATCC 33386.</title>
        <authorList>
            <consortium name="US DOE Joint Genome Institute (JGI-PGF)"/>
            <person name="Lucas S."/>
            <person name="Copeland A."/>
            <person name="Lapidus A."/>
            <person name="Glavina del Rio T."/>
            <person name="Dalin E."/>
            <person name="Tice H."/>
            <person name="Bruce D."/>
            <person name="Goodwin L."/>
            <person name="Pitluck S."/>
            <person name="Kyrpides N."/>
            <person name="Mavromatis K."/>
            <person name="Ivanova N."/>
            <person name="Mikhailova N."/>
            <person name="Sims D."/>
            <person name="Meincke L."/>
            <person name="Brettin T."/>
            <person name="Detter J.C."/>
            <person name="Han C."/>
            <person name="Larimer F."/>
            <person name="Land M."/>
            <person name="Hauser L."/>
            <person name="Markowitz V."/>
            <person name="Cheng J.F."/>
            <person name="Hugenholtz P."/>
            <person name="Woyke T."/>
            <person name="Wu D."/>
            <person name="Eisen J.A."/>
        </authorList>
    </citation>
    <scope>NUCLEOTIDE SEQUENCE [LARGE SCALE GENOMIC DNA]</scope>
    <source>
        <strain evidence="2">ATCC 33386 / NCTC 11300</strain>
    </source>
</reference>
<proteinExistence type="predicted"/>
<gene>
    <name evidence="1" type="ordered locus">Sterm_2081</name>
</gene>
<dbReference type="EMBL" id="CP001739">
    <property type="protein sequence ID" value="ACZ08935.1"/>
    <property type="molecule type" value="Genomic_DNA"/>
</dbReference>
<dbReference type="Proteomes" id="UP000000845">
    <property type="component" value="Chromosome"/>
</dbReference>
<accession>D1AK19</accession>
<protein>
    <submittedName>
        <fullName evidence="1">Uncharacterized protein</fullName>
    </submittedName>
</protein>
<keyword evidence="2" id="KW-1185">Reference proteome</keyword>
<dbReference type="HOGENOM" id="CLU_780520_0_0_0"/>
<evidence type="ECO:0000313" key="1">
    <source>
        <dbReference type="EMBL" id="ACZ08935.1"/>
    </source>
</evidence>